<dbReference type="InterPro" id="IPR016181">
    <property type="entry name" value="Acyl_CoA_acyltransferase"/>
</dbReference>
<protein>
    <submittedName>
        <fullName evidence="9">Serine/alanine adding enzyme</fullName>
        <ecNumber evidence="9">2.3.2.10</ecNumber>
    </submittedName>
</protein>
<dbReference type="Gene3D" id="3.40.630.30">
    <property type="match status" value="2"/>
</dbReference>
<dbReference type="SUPFAM" id="SSF55729">
    <property type="entry name" value="Acyl-CoA N-acyltransferases (Nat)"/>
    <property type="match status" value="2"/>
</dbReference>
<keyword evidence="8" id="KW-0812">Transmembrane</keyword>
<evidence type="ECO:0000256" key="8">
    <source>
        <dbReference type="SAM" id="Phobius"/>
    </source>
</evidence>
<dbReference type="PANTHER" id="PTHR36174:SF1">
    <property type="entry name" value="LIPID II:GLYCINE GLYCYLTRANSFERASE"/>
    <property type="match status" value="1"/>
</dbReference>
<keyword evidence="8" id="KW-0472">Membrane</keyword>
<evidence type="ECO:0000256" key="1">
    <source>
        <dbReference type="ARBA" id="ARBA00009943"/>
    </source>
</evidence>
<dbReference type="EMBL" id="JBEPMK010000002">
    <property type="protein sequence ID" value="MET3644039.1"/>
    <property type="molecule type" value="Genomic_DNA"/>
</dbReference>
<evidence type="ECO:0000256" key="5">
    <source>
        <dbReference type="ARBA" id="ARBA00023315"/>
    </source>
</evidence>
<dbReference type="InterPro" id="IPR050644">
    <property type="entry name" value="PG_Glycine_Bridge_Synth"/>
</dbReference>
<sequence length="406" mass="46624">MYSYKVGISAQEHDEFVKAHPQVNLLQSSSWAQIKDAWGNERLGFFKDGTLVAVASILIQPLPLGLTMIYIPRGPIMDYMDKDLVAFVMKSLKTVAKSKRAIFIKFDPSIYFQQHLVDQDGQDQEQAKLVIENLEQAGCKWVGRTEDISETIQPRFQANIYAKDFVPEAIPKKVRQLMRIAENKGAVIEIGHLNLVEEFASLMKKTEARKSIHLRNQDYYEKLLRTYGDDAYITMARLDVASRYQKQEQELKKQEELKATFTENTRETKVNATLKEIERLTAELEFLKHYLDQGKTIVPLAATLSLNFGTSSENIYAGMDDEFKHYQPALATWYKTALHAFENMGITQQNMGGIENKLDGGLYNFKSKFNPMIEEFIGEFNLPVSPLYGLFNLAYTIRKKRRNKQS</sequence>
<evidence type="ECO:0000256" key="3">
    <source>
        <dbReference type="ARBA" id="ARBA00022960"/>
    </source>
</evidence>
<keyword evidence="6" id="KW-0961">Cell wall biogenesis/degradation</keyword>
<organism evidence="9 10">
    <name type="scientific">Streptococcus gallinaceus</name>
    <dbReference type="NCBI Taxonomy" id="165758"/>
    <lineage>
        <taxon>Bacteria</taxon>
        <taxon>Bacillati</taxon>
        <taxon>Bacillota</taxon>
        <taxon>Bacilli</taxon>
        <taxon>Lactobacillales</taxon>
        <taxon>Streptococcaceae</taxon>
        <taxon>Streptococcus</taxon>
    </lineage>
</organism>
<evidence type="ECO:0000256" key="6">
    <source>
        <dbReference type="ARBA" id="ARBA00023316"/>
    </source>
</evidence>
<dbReference type="PANTHER" id="PTHR36174">
    <property type="entry name" value="LIPID II:GLYCINE GLYCYLTRANSFERASE"/>
    <property type="match status" value="1"/>
</dbReference>
<accession>A0ABV2JM13</accession>
<keyword evidence="3" id="KW-0133">Cell shape</keyword>
<evidence type="ECO:0000256" key="2">
    <source>
        <dbReference type="ARBA" id="ARBA00022679"/>
    </source>
</evidence>
<gene>
    <name evidence="9" type="ORF">ABID27_000661</name>
</gene>
<dbReference type="RefSeq" id="WP_354280230.1">
    <property type="nucleotide sequence ID" value="NZ_JBEPMK010000002.1"/>
</dbReference>
<keyword evidence="5 9" id="KW-0012">Acyltransferase</keyword>
<feature type="transmembrane region" description="Helical" evidence="8">
    <location>
        <begin position="51"/>
        <end position="71"/>
    </location>
</feature>
<reference evidence="9 10" key="1">
    <citation type="submission" date="2024-06" db="EMBL/GenBank/DDBJ databases">
        <title>Genomic Encyclopedia of Type Strains, Phase IV (KMG-IV): sequencing the most valuable type-strain genomes for metagenomic binning, comparative biology and taxonomic classification.</title>
        <authorList>
            <person name="Goeker M."/>
        </authorList>
    </citation>
    <scope>NUCLEOTIDE SEQUENCE [LARGE SCALE GENOMIC DNA]</scope>
    <source>
        <strain evidence="9 10">DSM 15349</strain>
    </source>
</reference>
<feature type="coiled-coil region" evidence="7">
    <location>
        <begin position="237"/>
        <end position="264"/>
    </location>
</feature>
<dbReference type="EC" id="2.3.2.10" evidence="9"/>
<evidence type="ECO:0000256" key="7">
    <source>
        <dbReference type="SAM" id="Coils"/>
    </source>
</evidence>
<evidence type="ECO:0000313" key="9">
    <source>
        <dbReference type="EMBL" id="MET3644039.1"/>
    </source>
</evidence>
<keyword evidence="2 9" id="KW-0808">Transferase</keyword>
<evidence type="ECO:0000313" key="10">
    <source>
        <dbReference type="Proteomes" id="UP001549055"/>
    </source>
</evidence>
<keyword evidence="8" id="KW-1133">Transmembrane helix</keyword>
<dbReference type="InterPro" id="IPR003447">
    <property type="entry name" value="FEMABX"/>
</dbReference>
<dbReference type="PROSITE" id="PS51191">
    <property type="entry name" value="FEMABX"/>
    <property type="match status" value="1"/>
</dbReference>
<evidence type="ECO:0000256" key="4">
    <source>
        <dbReference type="ARBA" id="ARBA00022984"/>
    </source>
</evidence>
<proteinExistence type="inferred from homology"/>
<dbReference type="Proteomes" id="UP001549055">
    <property type="component" value="Unassembled WGS sequence"/>
</dbReference>
<comment type="similarity">
    <text evidence="1">Belongs to the FemABX family.</text>
</comment>
<keyword evidence="4" id="KW-0573">Peptidoglycan synthesis</keyword>
<dbReference type="Pfam" id="PF02388">
    <property type="entry name" value="FemAB"/>
    <property type="match status" value="1"/>
</dbReference>
<dbReference type="GO" id="GO:0047206">
    <property type="term" value="F:UDP-N-acetylmuramoylpentapeptide-lysine N6-alanyltransferase activity"/>
    <property type="evidence" value="ECO:0007669"/>
    <property type="project" value="UniProtKB-EC"/>
</dbReference>
<keyword evidence="7" id="KW-0175">Coiled coil</keyword>
<name>A0ABV2JM13_9STRE</name>
<keyword evidence="10" id="KW-1185">Reference proteome</keyword>
<comment type="caution">
    <text evidence="9">The sequence shown here is derived from an EMBL/GenBank/DDBJ whole genome shotgun (WGS) entry which is preliminary data.</text>
</comment>
<dbReference type="Gene3D" id="1.20.58.90">
    <property type="match status" value="1"/>
</dbReference>